<evidence type="ECO:0000256" key="15">
    <source>
        <dbReference type="ARBA" id="ARBA00040883"/>
    </source>
</evidence>
<evidence type="ECO:0000256" key="10">
    <source>
        <dbReference type="ARBA" id="ARBA00022777"/>
    </source>
</evidence>
<dbReference type="GO" id="GO:0005524">
    <property type="term" value="F:ATP binding"/>
    <property type="evidence" value="ECO:0007669"/>
    <property type="project" value="UniProtKB-UniRule"/>
</dbReference>
<dbReference type="STRING" id="1168035.SAMN05444280_13622"/>
<comment type="cofactor">
    <cofactor evidence="2">
        <name>K(+)</name>
        <dbReference type="ChEBI" id="CHEBI:29103"/>
    </cofactor>
</comment>
<feature type="active site" description="Proton acceptor" evidence="16">
    <location>
        <position position="116"/>
    </location>
</feature>
<comment type="pathway">
    <text evidence="4 16">Cofactor biosynthesis; coenzyme A biosynthesis; CoA from (R)-pantothenate: step 1/5.</text>
</comment>
<dbReference type="GO" id="GO:0005737">
    <property type="term" value="C:cytoplasm"/>
    <property type="evidence" value="ECO:0007669"/>
    <property type="project" value="UniProtKB-SubCell"/>
</dbReference>
<keyword evidence="18" id="KW-1185">Reference proteome</keyword>
<organism evidence="17 18">
    <name type="scientific">Tangfeifania diversioriginum</name>
    <dbReference type="NCBI Taxonomy" id="1168035"/>
    <lineage>
        <taxon>Bacteria</taxon>
        <taxon>Pseudomonadati</taxon>
        <taxon>Bacteroidota</taxon>
        <taxon>Bacteroidia</taxon>
        <taxon>Marinilabiliales</taxon>
        <taxon>Prolixibacteraceae</taxon>
        <taxon>Tangfeifania</taxon>
    </lineage>
</organism>
<feature type="binding site" evidence="16">
    <location>
        <position position="192"/>
    </location>
    <ligand>
        <name>substrate</name>
    </ligand>
</feature>
<dbReference type="GO" id="GO:0004594">
    <property type="term" value="F:pantothenate kinase activity"/>
    <property type="evidence" value="ECO:0007669"/>
    <property type="project" value="UniProtKB-UniRule"/>
</dbReference>
<dbReference type="GO" id="GO:0046872">
    <property type="term" value="F:metal ion binding"/>
    <property type="evidence" value="ECO:0007669"/>
    <property type="project" value="UniProtKB-KW"/>
</dbReference>
<evidence type="ECO:0000256" key="16">
    <source>
        <dbReference type="HAMAP-Rule" id="MF_01274"/>
    </source>
</evidence>
<dbReference type="EMBL" id="FQZE01000036">
    <property type="protein sequence ID" value="SHJ87286.1"/>
    <property type="molecule type" value="Genomic_DNA"/>
</dbReference>
<evidence type="ECO:0000256" key="5">
    <source>
        <dbReference type="ARBA" id="ARBA00011738"/>
    </source>
</evidence>
<proteinExistence type="inferred from homology"/>
<keyword evidence="8 16" id="KW-0808">Transferase</keyword>
<evidence type="ECO:0000256" key="8">
    <source>
        <dbReference type="ARBA" id="ARBA00022679"/>
    </source>
</evidence>
<feature type="binding site" evidence="16">
    <location>
        <begin position="26"/>
        <end position="33"/>
    </location>
    <ligand>
        <name>ATP</name>
        <dbReference type="ChEBI" id="CHEBI:30616"/>
    </ligand>
</feature>
<dbReference type="HAMAP" id="MF_01274">
    <property type="entry name" value="Pantothen_kinase_3"/>
    <property type="match status" value="1"/>
</dbReference>
<dbReference type="PANTHER" id="PTHR34265">
    <property type="entry name" value="TYPE III PANTOTHENATE KINASE"/>
    <property type="match status" value="1"/>
</dbReference>
<comment type="cofactor">
    <cofactor evidence="16">
        <name>NH4(+)</name>
        <dbReference type="ChEBI" id="CHEBI:28938"/>
    </cofactor>
    <cofactor evidence="16">
        <name>K(+)</name>
        <dbReference type="ChEBI" id="CHEBI:29103"/>
    </cofactor>
    <text evidence="16">A monovalent cation. Ammonium or potassium.</text>
</comment>
<keyword evidence="7 16" id="KW-0963">Cytoplasm</keyword>
<evidence type="ECO:0000256" key="2">
    <source>
        <dbReference type="ARBA" id="ARBA00001958"/>
    </source>
</evidence>
<evidence type="ECO:0000256" key="12">
    <source>
        <dbReference type="ARBA" id="ARBA00022958"/>
    </source>
</evidence>
<protein>
    <recommendedName>
        <fullName evidence="15 16">Type III pantothenate kinase</fullName>
        <ecNumber evidence="6 16">2.7.1.33</ecNumber>
    </recommendedName>
    <alternativeName>
        <fullName evidence="16">PanK-III</fullName>
    </alternativeName>
    <alternativeName>
        <fullName evidence="16">Pantothenic acid kinase</fullName>
    </alternativeName>
</protein>
<evidence type="ECO:0000256" key="7">
    <source>
        <dbReference type="ARBA" id="ARBA00022490"/>
    </source>
</evidence>
<evidence type="ECO:0000256" key="11">
    <source>
        <dbReference type="ARBA" id="ARBA00022840"/>
    </source>
</evidence>
<comment type="catalytic activity">
    <reaction evidence="1 16">
        <text>(R)-pantothenate + ATP = (R)-4'-phosphopantothenate + ADP + H(+)</text>
        <dbReference type="Rhea" id="RHEA:16373"/>
        <dbReference type="ChEBI" id="CHEBI:10986"/>
        <dbReference type="ChEBI" id="CHEBI:15378"/>
        <dbReference type="ChEBI" id="CHEBI:29032"/>
        <dbReference type="ChEBI" id="CHEBI:30616"/>
        <dbReference type="ChEBI" id="CHEBI:456216"/>
        <dbReference type="EC" id="2.7.1.33"/>
    </reaction>
</comment>
<feature type="binding site" evidence="16">
    <location>
        <position position="107"/>
    </location>
    <ligand>
        <name>substrate</name>
    </ligand>
</feature>
<name>A0A1M6MV37_9BACT</name>
<dbReference type="PANTHER" id="PTHR34265:SF1">
    <property type="entry name" value="TYPE III PANTOTHENATE KINASE"/>
    <property type="match status" value="1"/>
</dbReference>
<feature type="binding site" evidence="16">
    <location>
        <begin position="114"/>
        <end position="117"/>
    </location>
    <ligand>
        <name>substrate</name>
    </ligand>
</feature>
<dbReference type="Pfam" id="PF03309">
    <property type="entry name" value="Pan_kinase"/>
    <property type="match status" value="1"/>
</dbReference>
<feature type="binding site" evidence="16">
    <location>
        <position position="140"/>
    </location>
    <ligand>
        <name>ATP</name>
        <dbReference type="ChEBI" id="CHEBI:30616"/>
    </ligand>
</feature>
<dbReference type="SUPFAM" id="SSF53067">
    <property type="entry name" value="Actin-like ATPase domain"/>
    <property type="match status" value="2"/>
</dbReference>
<dbReference type="Gene3D" id="3.30.420.40">
    <property type="match status" value="2"/>
</dbReference>
<keyword evidence="13 16" id="KW-0173">Coenzyme A biosynthesis</keyword>
<keyword evidence="10 16" id="KW-0418">Kinase</keyword>
<evidence type="ECO:0000313" key="17">
    <source>
        <dbReference type="EMBL" id="SHJ87286.1"/>
    </source>
</evidence>
<comment type="similarity">
    <text evidence="14 16">Belongs to the type III pantothenate kinase family.</text>
</comment>
<dbReference type="NCBIfam" id="TIGR00671">
    <property type="entry name" value="baf"/>
    <property type="match status" value="1"/>
</dbReference>
<reference evidence="17 18" key="1">
    <citation type="submission" date="2016-11" db="EMBL/GenBank/DDBJ databases">
        <authorList>
            <person name="Jaros S."/>
            <person name="Januszkiewicz K."/>
            <person name="Wedrychowicz H."/>
        </authorList>
    </citation>
    <scope>NUCLEOTIDE SEQUENCE [LARGE SCALE GENOMIC DNA]</scope>
    <source>
        <strain evidence="17 18">DSM 27063</strain>
    </source>
</reference>
<keyword evidence="12 16" id="KW-0630">Potassium</keyword>
<dbReference type="InterPro" id="IPR043129">
    <property type="entry name" value="ATPase_NBD"/>
</dbReference>
<dbReference type="AlphaFoldDB" id="A0A1M6MV37"/>
<gene>
    <name evidence="16" type="primary">coaX</name>
    <name evidence="17" type="ORF">SAMN05444280_13622</name>
</gene>
<keyword evidence="9 16" id="KW-0547">Nucleotide-binding</keyword>
<keyword evidence="11 16" id="KW-0067">ATP-binding</keyword>
<dbReference type="CDD" id="cd24015">
    <property type="entry name" value="ASKHA_NBD_PanK-III"/>
    <property type="match status" value="1"/>
</dbReference>
<evidence type="ECO:0000256" key="14">
    <source>
        <dbReference type="ARBA" id="ARBA00038036"/>
    </source>
</evidence>
<comment type="function">
    <text evidence="16">Catalyzes the phosphorylation of pantothenate (Pan), the first step in CoA biosynthesis.</text>
</comment>
<sequence length="263" mass="29578">MVHLPIRYGHWISANELLTEMNLVIDIGNTRTKISLFNRGEMAITVPLDVLRTEDINRLKNEHPSLNKAIISAVRDVPQDLKTALQQNFETFIELDANTPLPIENCYQTKETLGKDRIAAVVGAFKAYPNSNILVIDAGTAITYDFINDKGQYLGGNISPGLEMRFKALHQFTGKLPLVRQSDFTNLFGRTTEEAIRAGVQHGIVHEADRVIDSFKEFYKNLNVIITGGDANFFDLKLKNSFFVHFNLTALGLNHILEYNGEI</sequence>
<comment type="subunit">
    <text evidence="5 16">Homodimer.</text>
</comment>
<dbReference type="Proteomes" id="UP000184050">
    <property type="component" value="Unassembled WGS sequence"/>
</dbReference>
<dbReference type="EC" id="2.7.1.33" evidence="6 16"/>
<evidence type="ECO:0000256" key="4">
    <source>
        <dbReference type="ARBA" id="ARBA00005225"/>
    </source>
</evidence>
<evidence type="ECO:0000256" key="13">
    <source>
        <dbReference type="ARBA" id="ARBA00022993"/>
    </source>
</evidence>
<feature type="binding site" evidence="16">
    <location>
        <position position="137"/>
    </location>
    <ligand>
        <name>K(+)</name>
        <dbReference type="ChEBI" id="CHEBI:29103"/>
    </ligand>
</feature>
<evidence type="ECO:0000256" key="3">
    <source>
        <dbReference type="ARBA" id="ARBA00004496"/>
    </source>
</evidence>
<dbReference type="InterPro" id="IPR004619">
    <property type="entry name" value="Type_III_PanK"/>
</dbReference>
<dbReference type="UniPathway" id="UPA00241">
    <property type="reaction ID" value="UER00352"/>
</dbReference>
<comment type="subcellular location">
    <subcellularLocation>
        <location evidence="3 16">Cytoplasm</location>
    </subcellularLocation>
</comment>
<keyword evidence="16" id="KW-0479">Metal-binding</keyword>
<evidence type="ECO:0000256" key="1">
    <source>
        <dbReference type="ARBA" id="ARBA00001206"/>
    </source>
</evidence>
<evidence type="ECO:0000256" key="9">
    <source>
        <dbReference type="ARBA" id="ARBA00022741"/>
    </source>
</evidence>
<dbReference type="GO" id="GO:0015937">
    <property type="term" value="P:coenzyme A biosynthetic process"/>
    <property type="evidence" value="ECO:0007669"/>
    <property type="project" value="UniProtKB-UniRule"/>
</dbReference>
<evidence type="ECO:0000313" key="18">
    <source>
        <dbReference type="Proteomes" id="UP000184050"/>
    </source>
</evidence>
<evidence type="ECO:0000256" key="6">
    <source>
        <dbReference type="ARBA" id="ARBA00012102"/>
    </source>
</evidence>
<accession>A0A1M6MV37</accession>